<evidence type="ECO:0000313" key="2">
    <source>
        <dbReference type="Proteomes" id="UP000324585"/>
    </source>
</evidence>
<evidence type="ECO:0000313" key="1">
    <source>
        <dbReference type="EMBL" id="KAA8498966.1"/>
    </source>
</evidence>
<gene>
    <name evidence="1" type="ORF">FVE85_6551</name>
</gene>
<dbReference type="EMBL" id="VRMN01000001">
    <property type="protein sequence ID" value="KAA8498966.1"/>
    <property type="molecule type" value="Genomic_DNA"/>
</dbReference>
<dbReference type="PANTHER" id="PTHR34801:SF6">
    <property type="entry name" value="SLL1620 PROTEIN"/>
    <property type="match status" value="1"/>
</dbReference>
<dbReference type="Pfam" id="PF07386">
    <property type="entry name" value="DUF1499"/>
    <property type="match status" value="1"/>
</dbReference>
<dbReference type="PANTHER" id="PTHR34801">
    <property type="entry name" value="EXPRESSED PROTEIN"/>
    <property type="match status" value="1"/>
</dbReference>
<keyword evidence="2" id="KW-1185">Reference proteome</keyword>
<dbReference type="OrthoDB" id="448536at2759"/>
<name>A0A5J4Z5L3_PORPP</name>
<protein>
    <submittedName>
        <fullName evidence="1">Uncharacterized protein</fullName>
    </submittedName>
</protein>
<reference evidence="2" key="1">
    <citation type="journal article" date="2019" name="Nat. Commun.">
        <title>Expansion of phycobilisome linker gene families in mesophilic red algae.</title>
        <authorList>
            <person name="Lee J."/>
            <person name="Kim D."/>
            <person name="Bhattacharya D."/>
            <person name="Yoon H.S."/>
        </authorList>
    </citation>
    <scope>NUCLEOTIDE SEQUENCE [LARGE SCALE GENOMIC DNA]</scope>
    <source>
        <strain evidence="2">CCMP 1328</strain>
    </source>
</reference>
<organism evidence="1 2">
    <name type="scientific">Porphyridium purpureum</name>
    <name type="common">Red alga</name>
    <name type="synonym">Porphyridium cruentum</name>
    <dbReference type="NCBI Taxonomy" id="35688"/>
    <lineage>
        <taxon>Eukaryota</taxon>
        <taxon>Rhodophyta</taxon>
        <taxon>Bangiophyceae</taxon>
        <taxon>Porphyridiales</taxon>
        <taxon>Porphyridiaceae</taxon>
        <taxon>Porphyridium</taxon>
    </lineage>
</organism>
<accession>A0A5J4Z5L3</accession>
<proteinExistence type="predicted"/>
<dbReference type="Proteomes" id="UP000324585">
    <property type="component" value="Unassembled WGS sequence"/>
</dbReference>
<dbReference type="OMA" id="FVESPWD"/>
<dbReference type="InterPro" id="IPR010865">
    <property type="entry name" value="DUF1499"/>
</dbReference>
<dbReference type="AlphaFoldDB" id="A0A5J4Z5L3"/>
<sequence>MLAPCPSMWTCVSSQDDNPAHFAPPWEYDQNRTAAFERLKSALQIEKGASIEYVSNDGSYLYVTFTSPIGIDDCEFFFTPNDNTIQFRSARRGTAAPWDANVNFSRLEALRKKCKFTNVDILRNRQRVFLFFESPFDRFGPLTEDTKYNLDIYDSIRTGGSDEKGRTQKFDLDPFAPAVSPLVAPKPSR</sequence>
<comment type="caution">
    <text evidence="1">The sequence shown here is derived from an EMBL/GenBank/DDBJ whole genome shotgun (WGS) entry which is preliminary data.</text>
</comment>